<organism evidence="1 2">
    <name type="scientific">Racocetra fulgida</name>
    <dbReference type="NCBI Taxonomy" id="60492"/>
    <lineage>
        <taxon>Eukaryota</taxon>
        <taxon>Fungi</taxon>
        <taxon>Fungi incertae sedis</taxon>
        <taxon>Mucoromycota</taxon>
        <taxon>Glomeromycotina</taxon>
        <taxon>Glomeromycetes</taxon>
        <taxon>Diversisporales</taxon>
        <taxon>Gigasporaceae</taxon>
        <taxon>Racocetra</taxon>
    </lineage>
</organism>
<name>A0A9N9H3J4_9GLOM</name>
<evidence type="ECO:0000313" key="1">
    <source>
        <dbReference type="EMBL" id="CAG8644660.1"/>
    </source>
</evidence>
<gene>
    <name evidence="1" type="ORF">RFULGI_LOCUS8211</name>
</gene>
<evidence type="ECO:0000313" key="2">
    <source>
        <dbReference type="Proteomes" id="UP000789396"/>
    </source>
</evidence>
<dbReference type="EMBL" id="CAJVPZ010012945">
    <property type="protein sequence ID" value="CAG8644660.1"/>
    <property type="molecule type" value="Genomic_DNA"/>
</dbReference>
<sequence>TLINSFLSFVKLFPTKKLDKESIDDKIIKSSERIYPVKQCETRLDPEVSKELKELSEKKICGTSNKVMQIQEKTNKVMQIQEKHPFGLALKLLEELIDNLRLTRLKKISPNKTEMEIISRLLSGLSTGIIKKSITAEYDEEKIIDSKKD</sequence>
<keyword evidence="2" id="KW-1185">Reference proteome</keyword>
<protein>
    <submittedName>
        <fullName evidence="1">18888_t:CDS:1</fullName>
    </submittedName>
</protein>
<dbReference type="AlphaFoldDB" id="A0A9N9H3J4"/>
<dbReference type="Proteomes" id="UP000789396">
    <property type="component" value="Unassembled WGS sequence"/>
</dbReference>
<feature type="non-terminal residue" evidence="1">
    <location>
        <position position="149"/>
    </location>
</feature>
<reference evidence="1" key="1">
    <citation type="submission" date="2021-06" db="EMBL/GenBank/DDBJ databases">
        <authorList>
            <person name="Kallberg Y."/>
            <person name="Tangrot J."/>
            <person name="Rosling A."/>
        </authorList>
    </citation>
    <scope>NUCLEOTIDE SEQUENCE</scope>
    <source>
        <strain evidence="1">IN212</strain>
    </source>
</reference>
<accession>A0A9N9H3J4</accession>
<proteinExistence type="predicted"/>
<comment type="caution">
    <text evidence="1">The sequence shown here is derived from an EMBL/GenBank/DDBJ whole genome shotgun (WGS) entry which is preliminary data.</text>
</comment>